<reference evidence="3 4" key="1">
    <citation type="submission" date="2017-07" db="EMBL/GenBank/DDBJ databases">
        <title>Mechanisms for carbon and nitrogen cycling indicate functional differentiation within the Candidate Phyla Radiation.</title>
        <authorList>
            <person name="Danczak R.E."/>
            <person name="Johnston M.D."/>
            <person name="Kenah C."/>
            <person name="Slattery M."/>
            <person name="Wrighton K.C."/>
            <person name="Wilkins M.J."/>
        </authorList>
    </citation>
    <scope>NUCLEOTIDE SEQUENCE [LARGE SCALE GENOMIC DNA]</scope>
    <source>
        <strain evidence="3">Gr01-1014_77</strain>
    </source>
</reference>
<dbReference type="InterPro" id="IPR052721">
    <property type="entry name" value="ET_Amicyanin"/>
</dbReference>
<organism evidence="3 4">
    <name type="scientific">Candidatus Doudnabacteria bacterium Gr01-1014_77</name>
    <dbReference type="NCBI Taxonomy" id="2017133"/>
    <lineage>
        <taxon>Bacteria</taxon>
        <taxon>Candidatus Doudnaibacteriota</taxon>
    </lineage>
</organism>
<dbReference type="PANTHER" id="PTHR36507:SF1">
    <property type="entry name" value="BLL1555 PROTEIN"/>
    <property type="match status" value="1"/>
</dbReference>
<dbReference type="SUPFAM" id="SSF49503">
    <property type="entry name" value="Cupredoxins"/>
    <property type="match status" value="1"/>
</dbReference>
<sequence length="167" mass="18233">MKQKIYIALAAIALLAAGCNAKVQKNEEANTTEQVNQQEATNTDKDLANAEKKEAAPNQSSEPYFSDGNDVEAVPTPEVKEIKMTADGFVPSTITIQKGDYVQFTNSDSNLHWPASGPHPAHTALPGFDALKGITTGNYYRYQFTQVGTWYFHDHLNASLKGSVVVK</sequence>
<dbReference type="PANTHER" id="PTHR36507">
    <property type="entry name" value="BLL1555 PROTEIN"/>
    <property type="match status" value="1"/>
</dbReference>
<dbReference type="Proteomes" id="UP000319613">
    <property type="component" value="Unassembled WGS sequence"/>
</dbReference>
<dbReference type="AlphaFoldDB" id="A0A554JDU4"/>
<comment type="caution">
    <text evidence="3">The sequence shown here is derived from an EMBL/GenBank/DDBJ whole genome shotgun (WGS) entry which is preliminary data.</text>
</comment>
<evidence type="ECO:0000256" key="1">
    <source>
        <dbReference type="SAM" id="MobiDB-lite"/>
    </source>
</evidence>
<feature type="compositionally biased region" description="Polar residues" evidence="1">
    <location>
        <begin position="29"/>
        <end position="41"/>
    </location>
</feature>
<feature type="signal peptide" evidence="2">
    <location>
        <begin position="1"/>
        <end position="21"/>
    </location>
</feature>
<name>A0A554JDU4_9BACT</name>
<keyword evidence="2" id="KW-0732">Signal</keyword>
<gene>
    <name evidence="3" type="ORF">G01um101477_70</name>
</gene>
<feature type="compositionally biased region" description="Basic and acidic residues" evidence="1">
    <location>
        <begin position="42"/>
        <end position="55"/>
    </location>
</feature>
<evidence type="ECO:0008006" key="5">
    <source>
        <dbReference type="Google" id="ProtNLM"/>
    </source>
</evidence>
<feature type="region of interest" description="Disordered" evidence="1">
    <location>
        <begin position="25"/>
        <end position="72"/>
    </location>
</feature>
<evidence type="ECO:0000256" key="2">
    <source>
        <dbReference type="SAM" id="SignalP"/>
    </source>
</evidence>
<evidence type="ECO:0000313" key="3">
    <source>
        <dbReference type="EMBL" id="TSC66464.1"/>
    </source>
</evidence>
<proteinExistence type="predicted"/>
<dbReference type="Gene3D" id="2.60.40.420">
    <property type="entry name" value="Cupredoxins - blue copper proteins"/>
    <property type="match status" value="1"/>
</dbReference>
<evidence type="ECO:0000313" key="4">
    <source>
        <dbReference type="Proteomes" id="UP000319613"/>
    </source>
</evidence>
<dbReference type="PROSITE" id="PS51257">
    <property type="entry name" value="PROKAR_LIPOPROTEIN"/>
    <property type="match status" value="1"/>
</dbReference>
<dbReference type="EMBL" id="VMFF01000004">
    <property type="protein sequence ID" value="TSC66464.1"/>
    <property type="molecule type" value="Genomic_DNA"/>
</dbReference>
<dbReference type="InterPro" id="IPR008972">
    <property type="entry name" value="Cupredoxin"/>
</dbReference>
<protein>
    <recommendedName>
        <fullName evidence="5">Plastocyanin</fullName>
    </recommendedName>
</protein>
<feature type="chain" id="PRO_5022193502" description="Plastocyanin" evidence="2">
    <location>
        <begin position="22"/>
        <end position="167"/>
    </location>
</feature>
<accession>A0A554JDU4</accession>